<protein>
    <submittedName>
        <fullName evidence="2">Uncharacterized protein</fullName>
    </submittedName>
</protein>
<evidence type="ECO:0000313" key="2">
    <source>
        <dbReference type="EMBL" id="MPC86100.1"/>
    </source>
</evidence>
<name>A0A5B7INH4_PORTR</name>
<accession>A0A5B7INH4</accession>
<dbReference type="Proteomes" id="UP000324222">
    <property type="component" value="Unassembled WGS sequence"/>
</dbReference>
<evidence type="ECO:0000256" key="1">
    <source>
        <dbReference type="SAM" id="MobiDB-lite"/>
    </source>
</evidence>
<feature type="compositionally biased region" description="Low complexity" evidence="1">
    <location>
        <begin position="59"/>
        <end position="72"/>
    </location>
</feature>
<sequence>MRLSGVMDPKAGSTLATLWRHKATASCGGDVVSNSLDAVIECIHSALCRRRQRRRRRGSSNVSVSSSESMLKLRSRRVGTCLSVVVATSPHQSLPSLCGRHKWSPHRVASVL</sequence>
<gene>
    <name evidence="2" type="ORF">E2C01_080915</name>
</gene>
<feature type="region of interest" description="Disordered" evidence="1">
    <location>
        <begin position="52"/>
        <end position="72"/>
    </location>
</feature>
<comment type="caution">
    <text evidence="2">The sequence shown here is derived from an EMBL/GenBank/DDBJ whole genome shotgun (WGS) entry which is preliminary data.</text>
</comment>
<reference evidence="2 3" key="1">
    <citation type="submission" date="2019-05" db="EMBL/GenBank/DDBJ databases">
        <title>Another draft genome of Portunus trituberculatus and its Hox gene families provides insights of decapod evolution.</title>
        <authorList>
            <person name="Jeong J.-H."/>
            <person name="Song I."/>
            <person name="Kim S."/>
            <person name="Choi T."/>
            <person name="Kim D."/>
            <person name="Ryu S."/>
            <person name="Kim W."/>
        </authorList>
    </citation>
    <scope>NUCLEOTIDE SEQUENCE [LARGE SCALE GENOMIC DNA]</scope>
    <source>
        <tissue evidence="2">Muscle</tissue>
    </source>
</reference>
<evidence type="ECO:0000313" key="3">
    <source>
        <dbReference type="Proteomes" id="UP000324222"/>
    </source>
</evidence>
<dbReference type="AlphaFoldDB" id="A0A5B7INH4"/>
<dbReference type="EMBL" id="VSRR010070469">
    <property type="protein sequence ID" value="MPC86100.1"/>
    <property type="molecule type" value="Genomic_DNA"/>
</dbReference>
<proteinExistence type="predicted"/>
<keyword evidence="3" id="KW-1185">Reference proteome</keyword>
<organism evidence="2 3">
    <name type="scientific">Portunus trituberculatus</name>
    <name type="common">Swimming crab</name>
    <name type="synonym">Neptunus trituberculatus</name>
    <dbReference type="NCBI Taxonomy" id="210409"/>
    <lineage>
        <taxon>Eukaryota</taxon>
        <taxon>Metazoa</taxon>
        <taxon>Ecdysozoa</taxon>
        <taxon>Arthropoda</taxon>
        <taxon>Crustacea</taxon>
        <taxon>Multicrustacea</taxon>
        <taxon>Malacostraca</taxon>
        <taxon>Eumalacostraca</taxon>
        <taxon>Eucarida</taxon>
        <taxon>Decapoda</taxon>
        <taxon>Pleocyemata</taxon>
        <taxon>Brachyura</taxon>
        <taxon>Eubrachyura</taxon>
        <taxon>Portunoidea</taxon>
        <taxon>Portunidae</taxon>
        <taxon>Portuninae</taxon>
        <taxon>Portunus</taxon>
    </lineage>
</organism>